<dbReference type="Pfam" id="PF02934">
    <property type="entry name" value="GatB_N"/>
    <property type="match status" value="1"/>
</dbReference>
<dbReference type="KEGG" id="mthr:MSTHT_1652"/>
<evidence type="ECO:0000256" key="8">
    <source>
        <dbReference type="ARBA" id="ARBA00024799"/>
    </source>
</evidence>
<dbReference type="SUPFAM" id="SSF55931">
    <property type="entry name" value="Glutamine synthetase/guanido kinase"/>
    <property type="match status" value="1"/>
</dbReference>
<evidence type="ECO:0000256" key="3">
    <source>
        <dbReference type="ARBA" id="ARBA00016923"/>
    </source>
</evidence>
<accession>A0A0E3KZ06</accession>
<dbReference type="GO" id="GO:0050567">
    <property type="term" value="F:glutaminyl-tRNA synthase (glutamine-hydrolyzing) activity"/>
    <property type="evidence" value="ECO:0007669"/>
    <property type="project" value="UniProtKB-UniRule"/>
</dbReference>
<dbReference type="HAMAP" id="MF_00121">
    <property type="entry name" value="GatB"/>
    <property type="match status" value="1"/>
</dbReference>
<keyword evidence="6 11" id="KW-0067">ATP-binding</keyword>
<dbReference type="PANTHER" id="PTHR11659:SF0">
    <property type="entry name" value="GLUTAMYL-TRNA(GLN) AMIDOTRANSFERASE SUBUNIT B, MITOCHONDRIAL"/>
    <property type="match status" value="1"/>
</dbReference>
<evidence type="ECO:0000259" key="12">
    <source>
        <dbReference type="SMART" id="SM00845"/>
    </source>
</evidence>
<dbReference type="NCBIfam" id="NF004012">
    <property type="entry name" value="PRK05477.1-2"/>
    <property type="match status" value="1"/>
</dbReference>
<dbReference type="NCBIfam" id="TIGR00133">
    <property type="entry name" value="gatB"/>
    <property type="match status" value="1"/>
</dbReference>
<dbReference type="SUPFAM" id="SSF89095">
    <property type="entry name" value="GatB/YqeY motif"/>
    <property type="match status" value="2"/>
</dbReference>
<dbReference type="PATRIC" id="fig|523844.20.peg.2051"/>
<dbReference type="InterPro" id="IPR042114">
    <property type="entry name" value="GatB_C_1"/>
</dbReference>
<name>A0A0E3KZ06_METTT</name>
<comment type="catalytic activity">
    <reaction evidence="10 11">
        <text>L-glutamyl-tRNA(Gln) + L-glutamine + ATP + H2O = L-glutaminyl-tRNA(Gln) + L-glutamate + ADP + phosphate + H(+)</text>
        <dbReference type="Rhea" id="RHEA:17521"/>
        <dbReference type="Rhea" id="RHEA-COMP:9681"/>
        <dbReference type="Rhea" id="RHEA-COMP:9684"/>
        <dbReference type="ChEBI" id="CHEBI:15377"/>
        <dbReference type="ChEBI" id="CHEBI:15378"/>
        <dbReference type="ChEBI" id="CHEBI:29985"/>
        <dbReference type="ChEBI" id="CHEBI:30616"/>
        <dbReference type="ChEBI" id="CHEBI:43474"/>
        <dbReference type="ChEBI" id="CHEBI:58359"/>
        <dbReference type="ChEBI" id="CHEBI:78520"/>
        <dbReference type="ChEBI" id="CHEBI:78521"/>
        <dbReference type="ChEBI" id="CHEBI:456216"/>
    </reaction>
</comment>
<dbReference type="GeneID" id="41602991"/>
<dbReference type="InterPro" id="IPR003789">
    <property type="entry name" value="Asn/Gln_tRNA_amidoTrase-B-like"/>
</dbReference>
<reference evidence="13 14" key="1">
    <citation type="submission" date="2014-07" db="EMBL/GenBank/DDBJ databases">
        <title>Methanogenic archaea and the global carbon cycle.</title>
        <authorList>
            <person name="Henriksen J.R."/>
            <person name="Luke J."/>
            <person name="Reinhart S."/>
            <person name="Benedict M.N."/>
            <person name="Youngblut N.D."/>
            <person name="Metcalf M.E."/>
            <person name="Whitaker R.J."/>
            <person name="Metcalf W.W."/>
        </authorList>
    </citation>
    <scope>NUCLEOTIDE SEQUENCE [LARGE SCALE GENOMIC DNA]</scope>
    <source>
        <strain evidence="14">ATCC 43570 / DSM 1825 / OCM 12 / VKM B-1830 / TM-1</strain>
    </source>
</reference>
<evidence type="ECO:0000256" key="7">
    <source>
        <dbReference type="ARBA" id="ARBA00022917"/>
    </source>
</evidence>
<dbReference type="InterPro" id="IPR017959">
    <property type="entry name" value="Asn/Gln-tRNA_amidoTrfase_suB/E"/>
</dbReference>
<evidence type="ECO:0000256" key="1">
    <source>
        <dbReference type="ARBA" id="ARBA00005306"/>
    </source>
</evidence>
<dbReference type="RefSeq" id="WP_048167438.1">
    <property type="nucleotide sequence ID" value="NZ_CP009501.1"/>
</dbReference>
<dbReference type="EMBL" id="CP009501">
    <property type="protein sequence ID" value="AKB13410.1"/>
    <property type="molecule type" value="Genomic_DNA"/>
</dbReference>
<dbReference type="Gene3D" id="1.10.150.380">
    <property type="entry name" value="GatB domain, N-terminal subdomain"/>
    <property type="match status" value="1"/>
</dbReference>
<dbReference type="GO" id="GO:0050566">
    <property type="term" value="F:asparaginyl-tRNA synthase (glutamine-hydrolyzing) activity"/>
    <property type="evidence" value="ECO:0007669"/>
    <property type="project" value="RHEA"/>
</dbReference>
<dbReference type="PANTHER" id="PTHR11659">
    <property type="entry name" value="GLUTAMYL-TRNA GLN AMIDOTRANSFERASE SUBUNIT B MITOCHONDRIAL AND PROKARYOTIC PET112-RELATED"/>
    <property type="match status" value="1"/>
</dbReference>
<evidence type="ECO:0000256" key="6">
    <source>
        <dbReference type="ARBA" id="ARBA00022840"/>
    </source>
</evidence>
<evidence type="ECO:0000256" key="11">
    <source>
        <dbReference type="HAMAP-Rule" id="MF_00121"/>
    </source>
</evidence>
<sequence length="495" mass="55591">MVYENPDGVKIGLEIHIQLNKLKTKMFCGCSTDYHNAAPNTHTCPVCLGLPGALPVLNKKAVEAAIKVGLALEGEIAEETQFHRKNYFYPDLPKGFQITQYDFPIVSRGKIVIEGEDGEHTVGITRAHMEEDPGKLVHIGSIERSKGVLIDYNRSGIPLIEAVTEPDMRSPKEARRFLDKFRNILEYLDVFDGNLEGAMRVDANVSIHGGTRVEIKNISSHKGVERALLYEIMRQKNVIRRGGKVVQETRHYDEGRGVTLSMRTKEEAEDYRYFREPDLMPIRVTDWIPAIKETLPELPDVKRSRFMEQYGITDMHARSLTSKIMLADFYEGVCAKGVDPKLAATWTADVFLGELNYRDLAISSYDGEKIGFIHAKDPRIKKSFKVSDMVELVNLFAEGKISDRAAVEVIRNMLDTKEEKTPSQIIEEKGLFKAEDDLVTKAVAEVIAENEAAVQDYLGGTEKSLNFLVGQVMKKTKGTADAKIARELIIKELKG</sequence>
<comment type="subunit">
    <text evidence="2 11">Heterotrimer of A, B and C subunits.</text>
</comment>
<keyword evidence="5 11" id="KW-0547">Nucleotide-binding</keyword>
<evidence type="ECO:0000313" key="14">
    <source>
        <dbReference type="Proteomes" id="UP000066529"/>
    </source>
</evidence>
<dbReference type="InterPro" id="IPR014746">
    <property type="entry name" value="Gln_synth/guanido_kin_cat_dom"/>
</dbReference>
<evidence type="ECO:0000256" key="9">
    <source>
        <dbReference type="ARBA" id="ARBA00047380"/>
    </source>
</evidence>
<dbReference type="AlphaFoldDB" id="A0A0E3KZ06"/>
<evidence type="ECO:0000256" key="5">
    <source>
        <dbReference type="ARBA" id="ARBA00022741"/>
    </source>
</evidence>
<dbReference type="InterPro" id="IPR004413">
    <property type="entry name" value="GatB"/>
</dbReference>
<dbReference type="OrthoDB" id="52755at2157"/>
<dbReference type="GO" id="GO:0005524">
    <property type="term" value="F:ATP binding"/>
    <property type="evidence" value="ECO:0007669"/>
    <property type="project" value="UniProtKB-KW"/>
</dbReference>
<evidence type="ECO:0000256" key="10">
    <source>
        <dbReference type="ARBA" id="ARBA00047913"/>
    </source>
</evidence>
<gene>
    <name evidence="11" type="primary">gatB</name>
    <name evidence="13" type="ORF">MSTHT_1652</name>
</gene>
<keyword evidence="7 11" id="KW-0648">Protein biosynthesis</keyword>
<dbReference type="Gene3D" id="1.10.10.410">
    <property type="match status" value="1"/>
</dbReference>
<dbReference type="Pfam" id="PF02637">
    <property type="entry name" value="GatB_Yqey"/>
    <property type="match status" value="1"/>
</dbReference>
<protein>
    <recommendedName>
        <fullName evidence="3 11">Aspartyl/glutamyl-tRNA(Asn/Gln) amidotransferase subunit B</fullName>
        <shortName evidence="11">Asp/Glu-ADT subunit B</shortName>
        <ecNumber evidence="11">6.3.5.-</ecNumber>
    </recommendedName>
</protein>
<dbReference type="EC" id="6.3.5.-" evidence="11"/>
<dbReference type="SMART" id="SM00845">
    <property type="entry name" value="GatB_Yqey"/>
    <property type="match status" value="1"/>
</dbReference>
<evidence type="ECO:0000313" key="13">
    <source>
        <dbReference type="EMBL" id="AKB13410.1"/>
    </source>
</evidence>
<dbReference type="InterPro" id="IPR023168">
    <property type="entry name" value="GatB_Yqey_C_2"/>
</dbReference>
<proteinExistence type="inferred from homology"/>
<dbReference type="InterPro" id="IPR006075">
    <property type="entry name" value="Asn/Gln-tRNA_Trfase_suB/E_cat"/>
</dbReference>
<dbReference type="NCBIfam" id="NF004014">
    <property type="entry name" value="PRK05477.1-4"/>
    <property type="match status" value="1"/>
</dbReference>
<feature type="domain" description="Asn/Gln amidotransferase" evidence="12">
    <location>
        <begin position="328"/>
        <end position="493"/>
    </location>
</feature>
<dbReference type="GO" id="GO:0070681">
    <property type="term" value="P:glutaminyl-tRNAGln biosynthesis via transamidation"/>
    <property type="evidence" value="ECO:0007669"/>
    <property type="project" value="TreeGrafter"/>
</dbReference>
<dbReference type="Proteomes" id="UP000066529">
    <property type="component" value="Chromosome"/>
</dbReference>
<evidence type="ECO:0000256" key="2">
    <source>
        <dbReference type="ARBA" id="ARBA00011123"/>
    </source>
</evidence>
<comment type="function">
    <text evidence="8 11">Allows the formation of correctly charged Asn-tRNA(Asn) or Gln-tRNA(Gln) through the transamidation of misacylated Asp-tRNA(Asn) or Glu-tRNA(Gln) in organisms which lack either or both of asparaginyl-tRNA or glutaminyl-tRNA synthetases. The reaction takes place in the presence of glutamine and ATP through an activated phospho-Asp-tRNA(Asn) or phospho-Glu-tRNA(Gln).</text>
</comment>
<keyword evidence="4 11" id="KW-0436">Ligase</keyword>
<dbReference type="FunFam" id="1.10.10.410:FF:000001">
    <property type="entry name" value="Aspartyl/glutamyl-tRNA(Asn/Gln) amidotransferase subunit B"/>
    <property type="match status" value="1"/>
</dbReference>
<dbReference type="FunFam" id="1.10.150.380:FF:000001">
    <property type="entry name" value="Aspartyl/glutamyl-tRNA(Asn/Gln) amidotransferase subunit B"/>
    <property type="match status" value="1"/>
</dbReference>
<comment type="catalytic activity">
    <reaction evidence="9 11">
        <text>L-aspartyl-tRNA(Asn) + L-glutamine + ATP + H2O = L-asparaginyl-tRNA(Asn) + L-glutamate + ADP + phosphate + 2 H(+)</text>
        <dbReference type="Rhea" id="RHEA:14513"/>
        <dbReference type="Rhea" id="RHEA-COMP:9674"/>
        <dbReference type="Rhea" id="RHEA-COMP:9677"/>
        <dbReference type="ChEBI" id="CHEBI:15377"/>
        <dbReference type="ChEBI" id="CHEBI:15378"/>
        <dbReference type="ChEBI" id="CHEBI:29985"/>
        <dbReference type="ChEBI" id="CHEBI:30616"/>
        <dbReference type="ChEBI" id="CHEBI:43474"/>
        <dbReference type="ChEBI" id="CHEBI:58359"/>
        <dbReference type="ChEBI" id="CHEBI:78515"/>
        <dbReference type="ChEBI" id="CHEBI:78516"/>
        <dbReference type="ChEBI" id="CHEBI:456216"/>
    </reaction>
</comment>
<evidence type="ECO:0000256" key="4">
    <source>
        <dbReference type="ARBA" id="ARBA00022598"/>
    </source>
</evidence>
<dbReference type="InterPro" id="IPR018027">
    <property type="entry name" value="Asn/Gln_amidotransferase"/>
</dbReference>
<dbReference type="STRING" id="523844.MSTHT_1652"/>
<comment type="similarity">
    <text evidence="1 11">Belongs to the GatB/GatE family. GatB subfamily.</text>
</comment>
<dbReference type="GO" id="GO:0016740">
    <property type="term" value="F:transferase activity"/>
    <property type="evidence" value="ECO:0007669"/>
    <property type="project" value="UniProtKB-KW"/>
</dbReference>
<keyword evidence="13" id="KW-0808">Transferase</keyword>
<dbReference type="HOGENOM" id="CLU_019240_0_0_2"/>
<dbReference type="GO" id="GO:0006412">
    <property type="term" value="P:translation"/>
    <property type="evidence" value="ECO:0007669"/>
    <property type="project" value="UniProtKB-UniRule"/>
</dbReference>
<organism evidence="13 14">
    <name type="scientific">Methanosarcina thermophila (strain ATCC 43570 / DSM 1825 / OCM 12 / VKM B-1830 / TM-1)</name>
    <dbReference type="NCBI Taxonomy" id="523844"/>
    <lineage>
        <taxon>Archaea</taxon>
        <taxon>Methanobacteriati</taxon>
        <taxon>Methanobacteriota</taxon>
        <taxon>Stenosarchaea group</taxon>
        <taxon>Methanomicrobia</taxon>
        <taxon>Methanosarcinales</taxon>
        <taxon>Methanosarcinaceae</taxon>
        <taxon>Methanosarcina</taxon>
    </lineage>
</organism>